<gene>
    <name evidence="6" type="ORF">SAMN02745217_02129</name>
</gene>
<dbReference type="PROSITE" id="PS51918">
    <property type="entry name" value="RADICAL_SAM"/>
    <property type="match status" value="1"/>
</dbReference>
<dbReference type="InterPro" id="IPR050377">
    <property type="entry name" value="Radical_SAM_PqqE_MftC-like"/>
</dbReference>
<keyword evidence="4" id="KW-0411">Iron-sulfur</keyword>
<dbReference type="CDD" id="cd01335">
    <property type="entry name" value="Radical_SAM"/>
    <property type="match status" value="1"/>
</dbReference>
<dbReference type="InterPro" id="IPR023885">
    <property type="entry name" value="4Fe4S-binding_SPASM_dom"/>
</dbReference>
<keyword evidence="1" id="KW-0949">S-adenosyl-L-methionine</keyword>
<keyword evidence="2" id="KW-0479">Metal-binding</keyword>
<evidence type="ECO:0000256" key="1">
    <source>
        <dbReference type="ARBA" id="ARBA00022691"/>
    </source>
</evidence>
<dbReference type="GO" id="GO:0003824">
    <property type="term" value="F:catalytic activity"/>
    <property type="evidence" value="ECO:0007669"/>
    <property type="project" value="InterPro"/>
</dbReference>
<keyword evidence="7" id="KW-1185">Reference proteome</keyword>
<keyword evidence="3" id="KW-0408">Iron</keyword>
<dbReference type="SFLD" id="SFLDG01067">
    <property type="entry name" value="SPASM/twitch_domain_containing"/>
    <property type="match status" value="1"/>
</dbReference>
<dbReference type="PANTHER" id="PTHR11228:SF7">
    <property type="entry name" value="PQQA PEPTIDE CYCLASE"/>
    <property type="match status" value="1"/>
</dbReference>
<dbReference type="Proteomes" id="UP000184612">
    <property type="component" value="Unassembled WGS sequence"/>
</dbReference>
<evidence type="ECO:0000256" key="3">
    <source>
        <dbReference type="ARBA" id="ARBA00023004"/>
    </source>
</evidence>
<evidence type="ECO:0000256" key="2">
    <source>
        <dbReference type="ARBA" id="ARBA00022723"/>
    </source>
</evidence>
<dbReference type="SFLD" id="SFLDS00029">
    <property type="entry name" value="Radical_SAM"/>
    <property type="match status" value="1"/>
</dbReference>
<evidence type="ECO:0000313" key="7">
    <source>
        <dbReference type="Proteomes" id="UP000184612"/>
    </source>
</evidence>
<evidence type="ECO:0000313" key="6">
    <source>
        <dbReference type="EMBL" id="SHO49108.1"/>
    </source>
</evidence>
<dbReference type="InterPro" id="IPR007197">
    <property type="entry name" value="rSAM"/>
</dbReference>
<dbReference type="NCBIfam" id="TIGR04085">
    <property type="entry name" value="rSAM_more_4Fe4S"/>
    <property type="match status" value="1"/>
</dbReference>
<dbReference type="GO" id="GO:0046872">
    <property type="term" value="F:metal ion binding"/>
    <property type="evidence" value="ECO:0007669"/>
    <property type="project" value="UniProtKB-KW"/>
</dbReference>
<reference evidence="6 7" key="1">
    <citation type="submission" date="2016-12" db="EMBL/GenBank/DDBJ databases">
        <authorList>
            <person name="Song W.-J."/>
            <person name="Kurnit D.M."/>
        </authorList>
    </citation>
    <scope>NUCLEOTIDE SEQUENCE [LARGE SCALE GENOMIC DNA]</scope>
    <source>
        <strain evidence="6 7">DSM 12503</strain>
    </source>
</reference>
<dbReference type="EMBL" id="FRFD01000006">
    <property type="protein sequence ID" value="SHO49108.1"/>
    <property type="molecule type" value="Genomic_DNA"/>
</dbReference>
<dbReference type="RefSeq" id="WP_073588841.1">
    <property type="nucleotide sequence ID" value="NZ_FRFD01000006.1"/>
</dbReference>
<dbReference type="PANTHER" id="PTHR11228">
    <property type="entry name" value="RADICAL SAM DOMAIN PROTEIN"/>
    <property type="match status" value="1"/>
</dbReference>
<dbReference type="SUPFAM" id="SSF102114">
    <property type="entry name" value="Radical SAM enzymes"/>
    <property type="match status" value="1"/>
</dbReference>
<accession>A0A1M7Y9A5</accession>
<dbReference type="OrthoDB" id="9808591at2"/>
<dbReference type="STRING" id="1121345.SAMN02745217_02129"/>
<proteinExistence type="predicted"/>
<dbReference type="InterPro" id="IPR058240">
    <property type="entry name" value="rSAM_sf"/>
</dbReference>
<evidence type="ECO:0000256" key="4">
    <source>
        <dbReference type="ARBA" id="ARBA00023014"/>
    </source>
</evidence>
<dbReference type="Gene3D" id="3.20.20.70">
    <property type="entry name" value="Aldolase class I"/>
    <property type="match status" value="1"/>
</dbReference>
<protein>
    <submittedName>
        <fullName evidence="6">Radical SAM additional 4Fe4S-binding SPASM domain-containing protein</fullName>
    </submittedName>
</protein>
<dbReference type="InterPro" id="IPR013785">
    <property type="entry name" value="Aldolase_TIM"/>
</dbReference>
<name>A0A1M7Y9A5_9FIRM</name>
<sequence>MQNNILPKFIKVENRNKVALIDPENAVCLGVSKRTSDNLDDILIQKRLFPIWQEQVDLQKRIHSNRERINTIYLMVTRQCNMNCDFCAINANQNMDLSKEFTADSIKNYVVPFLKECTPHKLIITGGEPLIKQDLLKIIEMVKNSVKCHIALQSNGLEIKKEFVHGIKNNIDEIDFSVAHMIGNDKLEQKLIQNIELCQQNGIEIALSFVYDGTNEQKLLTAIDYAAKYNTQFLLTNTVPVGRAKENGNIISVNNQIDLFTNVAKYILEKKYEDKLVAEIFFAPVQIRKGCGGYGKIMSIFPEGNIYMCQSLENDEFKIGNILEDSSQELLEKLNSKLELPMIKQTFCVDNKNICCSCIYRYLCGGKCAVSDDDSDPKCLLVKAFIDYSLFYYEPKENVRYNLSSYINHLQSLKG</sequence>
<dbReference type="GO" id="GO:0051536">
    <property type="term" value="F:iron-sulfur cluster binding"/>
    <property type="evidence" value="ECO:0007669"/>
    <property type="project" value="UniProtKB-KW"/>
</dbReference>
<organism evidence="6 7">
    <name type="scientific">Anaerocolumna xylanovorans DSM 12503</name>
    <dbReference type="NCBI Taxonomy" id="1121345"/>
    <lineage>
        <taxon>Bacteria</taxon>
        <taxon>Bacillati</taxon>
        <taxon>Bacillota</taxon>
        <taxon>Clostridia</taxon>
        <taxon>Lachnospirales</taxon>
        <taxon>Lachnospiraceae</taxon>
        <taxon>Anaerocolumna</taxon>
    </lineage>
</organism>
<dbReference type="Pfam" id="PF04055">
    <property type="entry name" value="Radical_SAM"/>
    <property type="match status" value="1"/>
</dbReference>
<feature type="domain" description="Radical SAM core" evidence="5">
    <location>
        <begin position="66"/>
        <end position="294"/>
    </location>
</feature>
<evidence type="ECO:0000259" key="5">
    <source>
        <dbReference type="PROSITE" id="PS51918"/>
    </source>
</evidence>
<dbReference type="AlphaFoldDB" id="A0A1M7Y9A5"/>